<gene>
    <name evidence="1" type="ORF">KZJ38_34000</name>
</gene>
<dbReference type="EMBL" id="CP080096">
    <property type="protein sequence ID" value="QYD71972.1"/>
    <property type="molecule type" value="Genomic_DNA"/>
</dbReference>
<evidence type="ECO:0008006" key="3">
    <source>
        <dbReference type="Google" id="ProtNLM"/>
    </source>
</evidence>
<sequence length="124" mass="14128">MHHPMQVELVSDYGGQALRVTIDRSVSILDAPDLDALIEHLAVLRAKMKPDIPQEISRQHRYVVEIDPCWYTEKNPIFEGAVLFFRHTGFNWTGFAVPKESLVKLIDALTEHADASHETYSMPN</sequence>
<dbReference type="RefSeq" id="WP_219801401.1">
    <property type="nucleotide sequence ID" value="NZ_CP080096.1"/>
</dbReference>
<evidence type="ECO:0000313" key="2">
    <source>
        <dbReference type="Proteomes" id="UP000826462"/>
    </source>
</evidence>
<dbReference type="Proteomes" id="UP000826462">
    <property type="component" value="Chromosome 2"/>
</dbReference>
<evidence type="ECO:0000313" key="1">
    <source>
        <dbReference type="EMBL" id="QYD71972.1"/>
    </source>
</evidence>
<name>A0ABX8USK5_9BURK</name>
<proteinExistence type="predicted"/>
<organism evidence="1 2">
    <name type="scientific">Paraburkholderia edwinii</name>
    <dbReference type="NCBI Taxonomy" id="2861782"/>
    <lineage>
        <taxon>Bacteria</taxon>
        <taxon>Pseudomonadati</taxon>
        <taxon>Pseudomonadota</taxon>
        <taxon>Betaproteobacteria</taxon>
        <taxon>Burkholderiales</taxon>
        <taxon>Burkholderiaceae</taxon>
        <taxon>Paraburkholderia</taxon>
    </lineage>
</organism>
<reference evidence="1 2" key="1">
    <citation type="submission" date="2021-07" db="EMBL/GenBank/DDBJ databases">
        <title>Paraburkholderia edwinii protects Aspergillus sp. from phenazines by acting as a toxin sponge.</title>
        <authorList>
            <person name="Dahlstrom K.M."/>
            <person name="Newman D.K."/>
        </authorList>
    </citation>
    <scope>NUCLEOTIDE SEQUENCE [LARGE SCALE GENOMIC DNA]</scope>
    <source>
        <strain evidence="1 2">Pe01</strain>
    </source>
</reference>
<accession>A0ABX8USK5</accession>
<protein>
    <recommendedName>
        <fullName evidence="3">Phage protein</fullName>
    </recommendedName>
</protein>
<keyword evidence="2" id="KW-1185">Reference proteome</keyword>